<name>A0A3Q2CBF0_CYPVA</name>
<dbReference type="RefSeq" id="XP_015256750.1">
    <property type="nucleotide sequence ID" value="XM_015401264.1"/>
</dbReference>
<dbReference type="SUPFAM" id="SSF52540">
    <property type="entry name" value="P-loop containing nucleoside triphosphate hydrolases"/>
    <property type="match status" value="1"/>
</dbReference>
<dbReference type="InterPro" id="IPR045058">
    <property type="entry name" value="GIMA/IAN/Toc"/>
</dbReference>
<protein>
    <submittedName>
        <fullName evidence="8">Uncharacterized LOC107102092</fullName>
    </submittedName>
</protein>
<evidence type="ECO:0000313" key="9">
    <source>
        <dbReference type="Proteomes" id="UP000265020"/>
    </source>
</evidence>
<dbReference type="InterPro" id="IPR043472">
    <property type="entry name" value="Macro_dom-like"/>
</dbReference>
<organism evidence="8 9">
    <name type="scientific">Cyprinodon variegatus</name>
    <name type="common">Sheepshead minnow</name>
    <dbReference type="NCBI Taxonomy" id="28743"/>
    <lineage>
        <taxon>Eukaryota</taxon>
        <taxon>Metazoa</taxon>
        <taxon>Chordata</taxon>
        <taxon>Craniata</taxon>
        <taxon>Vertebrata</taxon>
        <taxon>Euteleostomi</taxon>
        <taxon>Actinopterygii</taxon>
        <taxon>Neopterygii</taxon>
        <taxon>Teleostei</taxon>
        <taxon>Neoteleostei</taxon>
        <taxon>Acanthomorphata</taxon>
        <taxon>Ovalentaria</taxon>
        <taxon>Atherinomorphae</taxon>
        <taxon>Cyprinodontiformes</taxon>
        <taxon>Cyprinodontidae</taxon>
        <taxon>Cyprinodon</taxon>
    </lineage>
</organism>
<dbReference type="Gene3D" id="3.40.220.10">
    <property type="entry name" value="Leucine Aminopeptidase, subunit E, domain 1"/>
    <property type="match status" value="2"/>
</dbReference>
<dbReference type="InterPro" id="IPR006703">
    <property type="entry name" value="G_AIG1"/>
</dbReference>
<feature type="transmembrane region" description="Helical" evidence="5">
    <location>
        <begin position="877"/>
        <end position="899"/>
    </location>
</feature>
<dbReference type="Pfam" id="PF23222">
    <property type="entry name" value="RRM_PARP14_1"/>
    <property type="match status" value="1"/>
</dbReference>
<evidence type="ECO:0000256" key="2">
    <source>
        <dbReference type="ARBA" id="ARBA00022741"/>
    </source>
</evidence>
<comment type="similarity">
    <text evidence="1">Belongs to the TRAFAC class TrmE-Era-EngA-EngB-Septin-like GTPase superfamily. AIG1/Toc34/Toc159-like paraseptin GTPase family. IAN subfamily.</text>
</comment>
<dbReference type="SMART" id="SM00506">
    <property type="entry name" value="A1pp"/>
    <property type="match status" value="1"/>
</dbReference>
<dbReference type="PANTHER" id="PTHR10903">
    <property type="entry name" value="GTPASE, IMAP FAMILY MEMBER-RELATED"/>
    <property type="match status" value="1"/>
</dbReference>
<dbReference type="InterPro" id="IPR027417">
    <property type="entry name" value="P-loop_NTPase"/>
</dbReference>
<dbReference type="Ensembl" id="ENSCVAT00000012083.1">
    <property type="protein sequence ID" value="ENSCVAP00000002216.1"/>
    <property type="gene ID" value="ENSCVAG00000003284.1"/>
</dbReference>
<evidence type="ECO:0000313" key="8">
    <source>
        <dbReference type="Ensembl" id="ENSCVAP00000002216.1"/>
    </source>
</evidence>
<evidence type="ECO:0000259" key="7">
    <source>
        <dbReference type="PROSITE" id="PS51720"/>
    </source>
</evidence>
<reference evidence="8" key="2">
    <citation type="submission" date="2025-09" db="UniProtKB">
        <authorList>
            <consortium name="Ensembl"/>
        </authorList>
    </citation>
    <scope>IDENTIFICATION</scope>
</reference>
<feature type="domain" description="Macro" evidence="6">
    <location>
        <begin position="222"/>
        <end position="406"/>
    </location>
</feature>
<dbReference type="Gene3D" id="3.40.50.300">
    <property type="entry name" value="P-loop containing nucleotide triphosphate hydrolases"/>
    <property type="match status" value="1"/>
</dbReference>
<dbReference type="OMA" id="HTAREDP"/>
<evidence type="ECO:0000256" key="3">
    <source>
        <dbReference type="ARBA" id="ARBA00023134"/>
    </source>
</evidence>
<evidence type="ECO:0000256" key="4">
    <source>
        <dbReference type="SAM" id="MobiDB-lite"/>
    </source>
</evidence>
<dbReference type="InterPro" id="IPR002589">
    <property type="entry name" value="Macro_dom"/>
</dbReference>
<feature type="domain" description="Macro" evidence="6">
    <location>
        <begin position="436"/>
        <end position="624"/>
    </location>
</feature>
<dbReference type="SUPFAM" id="SSF52949">
    <property type="entry name" value="Macro domain-like"/>
    <property type="match status" value="2"/>
</dbReference>
<feature type="compositionally biased region" description="Polar residues" evidence="4">
    <location>
        <begin position="93"/>
        <end position="118"/>
    </location>
</feature>
<dbReference type="Pfam" id="PF01661">
    <property type="entry name" value="Macro"/>
    <property type="match status" value="1"/>
</dbReference>
<dbReference type="STRING" id="28743.ENSCVAP00000002216"/>
<reference evidence="8" key="1">
    <citation type="submission" date="2025-08" db="UniProtKB">
        <authorList>
            <consortium name="Ensembl"/>
        </authorList>
    </citation>
    <scope>IDENTIFICATION</scope>
</reference>
<dbReference type="PROSITE" id="PS51154">
    <property type="entry name" value="MACRO"/>
    <property type="match status" value="2"/>
</dbReference>
<keyword evidence="5" id="KW-0472">Membrane</keyword>
<evidence type="ECO:0000256" key="1">
    <source>
        <dbReference type="ARBA" id="ARBA00008535"/>
    </source>
</evidence>
<feature type="region of interest" description="Disordered" evidence="4">
    <location>
        <begin position="90"/>
        <end position="129"/>
    </location>
</feature>
<accession>A0A3Q2CBF0</accession>
<keyword evidence="9" id="KW-1185">Reference proteome</keyword>
<feature type="region of interest" description="Disordered" evidence="4">
    <location>
        <begin position="142"/>
        <end position="176"/>
    </location>
</feature>
<dbReference type="OrthoDB" id="6133115at2759"/>
<keyword evidence="5" id="KW-1133">Transmembrane helix</keyword>
<dbReference type="Proteomes" id="UP000265020">
    <property type="component" value="Unassembled WGS sequence"/>
</dbReference>
<dbReference type="CDD" id="cd01852">
    <property type="entry name" value="AIG1"/>
    <property type="match status" value="1"/>
</dbReference>
<proteinExistence type="inferred from homology"/>
<dbReference type="GeneTree" id="ENSGT01150000286992"/>
<dbReference type="AlphaFoldDB" id="A0A3Q2CBF0"/>
<feature type="compositionally biased region" description="Acidic residues" evidence="4">
    <location>
        <begin position="119"/>
        <end position="129"/>
    </location>
</feature>
<dbReference type="Pfam" id="PF04548">
    <property type="entry name" value="AIG1"/>
    <property type="match status" value="1"/>
</dbReference>
<evidence type="ECO:0000259" key="6">
    <source>
        <dbReference type="PROSITE" id="PS51154"/>
    </source>
</evidence>
<keyword evidence="3" id="KW-0342">GTP-binding</keyword>
<feature type="domain" description="AIG1-type G" evidence="7">
    <location>
        <begin position="633"/>
        <end position="842"/>
    </location>
</feature>
<dbReference type="Gene3D" id="3.30.70.330">
    <property type="match status" value="1"/>
</dbReference>
<dbReference type="GO" id="GO:0005525">
    <property type="term" value="F:GTP binding"/>
    <property type="evidence" value="ECO:0007669"/>
    <property type="project" value="UniProtKB-KW"/>
</dbReference>
<dbReference type="FunFam" id="3.40.50.300:FF:000366">
    <property type="entry name" value="GTPase, IMAP family member 2"/>
    <property type="match status" value="1"/>
</dbReference>
<keyword evidence="5" id="KW-0812">Transmembrane</keyword>
<dbReference type="PROSITE" id="PS51720">
    <property type="entry name" value="G_AIG1"/>
    <property type="match status" value="1"/>
</dbReference>
<dbReference type="GeneID" id="107102092"/>
<sequence length="993" mass="109158">MGENYQHPVFFGCDSLLGGQRMKKIETYFRVRRRSGGGECGRLEKVADHVYRIAFRNQKDQQEVLRRAEHTIELPDGYLVLSVRDCEHIEPPASSQDTIPASPAEQSQQPIPDSTSGTELEEQPDDSSIAEELLSSSDLLAEHHQEEEQTDAEALDDVSAQKGDEDQQCADDETLHKSEAEVYRDYDSGVGRSLINTELLDAADEPYLRESLGAFSLADKNTEVATYSLTDDLQLVLYQGDITTFQADALVNSANEDLSHCEGIAASLSDAGGPEVQSESDAYKEREGKVPTGDVVVTLGGKLRCKRLLHAVGPVAGKVDGKERVLLERTVQRVLEVAELKKYRSMAMPCISSGVFGVPVTVCSEAIVSAVKEFANQGGQNLKTIALIDDREEVVRALQEACDRLLLGENSAYPTEHPDRPEEEVPFGSAAKYVSRGATPGAQKGRVNVEIVQGTIESQQTDAVVSPMVLHDPQSTRVGSILFKEIGSQRAKKLQKKIGEEMMPGDFALEDQLTGVPFGAVFFLSLIHWDEEEEGVAVQVLRLGINSILTCCESRGFESVALPVLGTGIALRFPATLVASVFQEEICKFQQEKTTSTPLQIRIVVHPKDEEACEAFKSFQENMKYNNNQDQDSGTKRIVLLGKTGSGKSNLATTILGEEAFTSYHSPNSGTASCQSETRTVSGRTLTLIDTPGFFDTDRSEEELKPEIMRCLTECAPGPHIFLIVLKVDKFTKHEQQVINQISNYFSEDAFNYAVIVFTHGGQLAEGMTIESFVSQNENLSDLVKKCGGRCHVFDNKHWNEDGEDEYRNNQFQLEAFLQTVDRMMVENNGSYYTNDVLRRVEEKIQEQEERIREECVHLPPQEIRKKAKTFVSNESLIQLAGTATGALLGAFFGVAALVESVLKVMSPSEIIRRAKNFKTMVPAAVVESEVLVVAAGVTAGVTTVAAATLGGIKGGIIGKDASKGAKTPMEAMEKSYKAMKEKQNEFKIFPQQ</sequence>
<dbReference type="InterPro" id="IPR012677">
    <property type="entry name" value="Nucleotide-bd_a/b_plait_sf"/>
</dbReference>
<dbReference type="PANTHER" id="PTHR10903:SF62">
    <property type="entry name" value="GTPASE IMAP FAMILY MEMBER 4-LIKE-RELATED"/>
    <property type="match status" value="1"/>
</dbReference>
<dbReference type="CDD" id="cd02907">
    <property type="entry name" value="Macro_Af1521_BAL-like"/>
    <property type="match status" value="1"/>
</dbReference>
<dbReference type="InterPro" id="IPR057051">
    <property type="entry name" value="PARP14_RPM_1"/>
</dbReference>
<dbReference type="KEGG" id="cvg:107102092"/>
<evidence type="ECO:0000256" key="5">
    <source>
        <dbReference type="SAM" id="Phobius"/>
    </source>
</evidence>
<keyword evidence="2" id="KW-0547">Nucleotide-binding</keyword>